<accession>A0ABY8TMQ4</accession>
<dbReference type="Proteomes" id="UP001244341">
    <property type="component" value="Chromosome 2b"/>
</dbReference>
<gene>
    <name evidence="3" type="ORF">OEZ85_010586</name>
</gene>
<dbReference type="InterPro" id="IPR035892">
    <property type="entry name" value="C2_domain_sf"/>
</dbReference>
<evidence type="ECO:0000256" key="2">
    <source>
        <dbReference type="SAM" id="Phobius"/>
    </source>
</evidence>
<dbReference type="EMBL" id="CP126209">
    <property type="protein sequence ID" value="WIA10394.1"/>
    <property type="molecule type" value="Genomic_DNA"/>
</dbReference>
<feature type="transmembrane region" description="Helical" evidence="2">
    <location>
        <begin position="179"/>
        <end position="201"/>
    </location>
</feature>
<keyword evidence="2" id="KW-0812">Transmembrane</keyword>
<proteinExistence type="predicted"/>
<evidence type="ECO:0000313" key="3">
    <source>
        <dbReference type="EMBL" id="WIA10394.1"/>
    </source>
</evidence>
<feature type="compositionally biased region" description="Basic and acidic residues" evidence="1">
    <location>
        <begin position="206"/>
        <end position="223"/>
    </location>
</feature>
<feature type="region of interest" description="Disordered" evidence="1">
    <location>
        <begin position="150"/>
        <end position="173"/>
    </location>
</feature>
<keyword evidence="2" id="KW-1133">Transmembrane helix</keyword>
<reference evidence="3 4" key="1">
    <citation type="submission" date="2023-05" db="EMBL/GenBank/DDBJ databases">
        <title>A 100% complete, gapless, phased diploid assembly of the Scenedesmus obliquus UTEX 3031 genome.</title>
        <authorList>
            <person name="Biondi T.C."/>
            <person name="Hanschen E.R."/>
            <person name="Kwon T."/>
            <person name="Eng W."/>
            <person name="Kruse C.P.S."/>
            <person name="Koehler S.I."/>
            <person name="Kunde Y."/>
            <person name="Gleasner C.D."/>
            <person name="You Mak K.T."/>
            <person name="Polle J."/>
            <person name="Hovde B.T."/>
            <person name="Starkenburg S.R."/>
        </authorList>
    </citation>
    <scope>NUCLEOTIDE SEQUENCE [LARGE SCALE GENOMIC DNA]</scope>
    <source>
        <strain evidence="3 4">DOE0152z</strain>
    </source>
</reference>
<dbReference type="SUPFAM" id="SSF49562">
    <property type="entry name" value="C2 domain (Calcium/lipid-binding domain, CaLB)"/>
    <property type="match status" value="1"/>
</dbReference>
<evidence type="ECO:0000256" key="1">
    <source>
        <dbReference type="SAM" id="MobiDB-lite"/>
    </source>
</evidence>
<organism evidence="3 4">
    <name type="scientific">Tetradesmus obliquus</name>
    <name type="common">Green alga</name>
    <name type="synonym">Acutodesmus obliquus</name>
    <dbReference type="NCBI Taxonomy" id="3088"/>
    <lineage>
        <taxon>Eukaryota</taxon>
        <taxon>Viridiplantae</taxon>
        <taxon>Chlorophyta</taxon>
        <taxon>core chlorophytes</taxon>
        <taxon>Chlorophyceae</taxon>
        <taxon>CS clade</taxon>
        <taxon>Sphaeropleales</taxon>
        <taxon>Scenedesmaceae</taxon>
        <taxon>Tetradesmus</taxon>
    </lineage>
</organism>
<evidence type="ECO:0000313" key="4">
    <source>
        <dbReference type="Proteomes" id="UP001244341"/>
    </source>
</evidence>
<evidence type="ECO:0008006" key="5">
    <source>
        <dbReference type="Google" id="ProtNLM"/>
    </source>
</evidence>
<sequence>MASGTVGYLVITAIEASGKNKDENYVWDSSDFEGYVKVELRGGARNIKVSTKKAGVQGTAILWNETMTLEVLEGANELRVMLCRDKLVQSGSGVKRGTSVIAACGIFVSDILDAVPIDKYFELFKPSAGGEGGFIRLGLDFVKDPNDLPRSRDAVPNGLPASGGAAQDAGSRKRKGRGAAWKVPLVLLALAAAGAGGFFGWKHYQETKDKDSSSKKDSSSSKDRKSKKK</sequence>
<protein>
    <recommendedName>
        <fullName evidence="5">C2 domain-containing protein</fullName>
    </recommendedName>
</protein>
<name>A0ABY8TMQ4_TETOB</name>
<feature type="region of interest" description="Disordered" evidence="1">
    <location>
        <begin position="206"/>
        <end position="229"/>
    </location>
</feature>
<keyword evidence="4" id="KW-1185">Reference proteome</keyword>
<keyword evidence="2" id="KW-0472">Membrane</keyword>